<dbReference type="AlphaFoldDB" id="A0A0B6YR04"/>
<proteinExistence type="predicted"/>
<accession>A0A0B6YR04</accession>
<dbReference type="EMBL" id="HACG01011844">
    <property type="protein sequence ID" value="CEK58709.1"/>
    <property type="molecule type" value="Transcribed_RNA"/>
</dbReference>
<feature type="compositionally biased region" description="Pro residues" evidence="1">
    <location>
        <begin position="46"/>
        <end position="60"/>
    </location>
</feature>
<evidence type="ECO:0000256" key="1">
    <source>
        <dbReference type="SAM" id="MobiDB-lite"/>
    </source>
</evidence>
<feature type="region of interest" description="Disordered" evidence="1">
    <location>
        <begin position="29"/>
        <end position="80"/>
    </location>
</feature>
<name>A0A0B6YR04_9EUPU</name>
<sequence>ESINGNEKTIGTSSAHTFLNSVTKIRPEPLLPSKTVSPPIANVIKPGPPIKAPKKMPPALPARNPSTSLTANTVDASLNA</sequence>
<evidence type="ECO:0000313" key="2">
    <source>
        <dbReference type="EMBL" id="CEK58709.1"/>
    </source>
</evidence>
<protein>
    <submittedName>
        <fullName evidence="2">Uncharacterized protein</fullName>
    </submittedName>
</protein>
<feature type="compositionally biased region" description="Polar residues" evidence="1">
    <location>
        <begin position="64"/>
        <end position="80"/>
    </location>
</feature>
<feature type="non-terminal residue" evidence="2">
    <location>
        <position position="80"/>
    </location>
</feature>
<organism evidence="2">
    <name type="scientific">Arion vulgaris</name>
    <dbReference type="NCBI Taxonomy" id="1028688"/>
    <lineage>
        <taxon>Eukaryota</taxon>
        <taxon>Metazoa</taxon>
        <taxon>Spiralia</taxon>
        <taxon>Lophotrochozoa</taxon>
        <taxon>Mollusca</taxon>
        <taxon>Gastropoda</taxon>
        <taxon>Heterobranchia</taxon>
        <taxon>Euthyneura</taxon>
        <taxon>Panpulmonata</taxon>
        <taxon>Eupulmonata</taxon>
        <taxon>Stylommatophora</taxon>
        <taxon>Helicina</taxon>
        <taxon>Arionoidea</taxon>
        <taxon>Arionidae</taxon>
        <taxon>Arion</taxon>
    </lineage>
</organism>
<reference evidence="2" key="1">
    <citation type="submission" date="2014-12" db="EMBL/GenBank/DDBJ databases">
        <title>Insight into the proteome of Arion vulgaris.</title>
        <authorList>
            <person name="Aradska J."/>
            <person name="Bulat T."/>
            <person name="Smidak R."/>
            <person name="Sarate P."/>
            <person name="Gangsoo J."/>
            <person name="Sialana F."/>
            <person name="Bilban M."/>
            <person name="Lubec G."/>
        </authorList>
    </citation>
    <scope>NUCLEOTIDE SEQUENCE</scope>
    <source>
        <tissue evidence="2">Skin</tissue>
    </source>
</reference>
<feature type="non-terminal residue" evidence="2">
    <location>
        <position position="1"/>
    </location>
</feature>
<gene>
    <name evidence="2" type="primary">ORF33949</name>
</gene>